<protein>
    <submittedName>
        <fullName evidence="1">Uncharacterized protein</fullName>
    </submittedName>
</protein>
<dbReference type="EMBL" id="LUGH01000654">
    <property type="protein sequence ID" value="OBZ83486.1"/>
    <property type="molecule type" value="Genomic_DNA"/>
</dbReference>
<accession>A0A1C7N474</accession>
<proteinExistence type="predicted"/>
<dbReference type="OrthoDB" id="2270197at2759"/>
<dbReference type="Proteomes" id="UP000093000">
    <property type="component" value="Unassembled WGS sequence"/>
</dbReference>
<organism evidence="1 2">
    <name type="scientific">Choanephora cucurbitarum</name>
    <dbReference type="NCBI Taxonomy" id="101091"/>
    <lineage>
        <taxon>Eukaryota</taxon>
        <taxon>Fungi</taxon>
        <taxon>Fungi incertae sedis</taxon>
        <taxon>Mucoromycota</taxon>
        <taxon>Mucoromycotina</taxon>
        <taxon>Mucoromycetes</taxon>
        <taxon>Mucorales</taxon>
        <taxon>Mucorineae</taxon>
        <taxon>Choanephoraceae</taxon>
        <taxon>Choanephoroideae</taxon>
        <taxon>Choanephora</taxon>
    </lineage>
</organism>
<sequence length="215" mass="24338">MSLPIVCPDLNELAQVIGPVTGLDTSKPIRSLCDNIFDVQRGELREVLESLRDAFWNDKIGPDTSILAQTTNLTQPVSPTADALTHMSSATPTDTNSINTEVERPMKRTRSEPDSDLTYQNELKQNKQKRARKSTPEIKIHYHGLNSYTSLSWMKKTLVRQIKCASAKESELLSVLNQAYRSKSMEQKRHLSLYLLPVARATRRANIVQLLLNYQ</sequence>
<name>A0A1C7N474_9FUNG</name>
<evidence type="ECO:0000313" key="1">
    <source>
        <dbReference type="EMBL" id="OBZ83486.1"/>
    </source>
</evidence>
<dbReference type="InParanoid" id="A0A1C7N474"/>
<reference evidence="1 2" key="1">
    <citation type="submission" date="2016-03" db="EMBL/GenBank/DDBJ databases">
        <title>Choanephora cucurbitarum.</title>
        <authorList>
            <person name="Min B."/>
            <person name="Park H."/>
            <person name="Park J.-H."/>
            <person name="Shin H.-D."/>
            <person name="Choi I.-G."/>
        </authorList>
    </citation>
    <scope>NUCLEOTIDE SEQUENCE [LARGE SCALE GENOMIC DNA]</scope>
    <source>
        <strain evidence="1 2">KUS-F28377</strain>
    </source>
</reference>
<keyword evidence="2" id="KW-1185">Reference proteome</keyword>
<dbReference type="AlphaFoldDB" id="A0A1C7N474"/>
<gene>
    <name evidence="1" type="ORF">A0J61_08466</name>
</gene>
<comment type="caution">
    <text evidence="1">The sequence shown here is derived from an EMBL/GenBank/DDBJ whole genome shotgun (WGS) entry which is preliminary data.</text>
</comment>
<evidence type="ECO:0000313" key="2">
    <source>
        <dbReference type="Proteomes" id="UP000093000"/>
    </source>
</evidence>